<evidence type="ECO:0008006" key="7">
    <source>
        <dbReference type="Google" id="ProtNLM"/>
    </source>
</evidence>
<comment type="similarity">
    <text evidence="2">Belongs to the HIR3 family.</text>
</comment>
<dbReference type="GO" id="GO:0005634">
    <property type="term" value="C:nucleus"/>
    <property type="evidence" value="ECO:0007669"/>
    <property type="project" value="UniProtKB-SubCell"/>
</dbReference>
<dbReference type="SUPFAM" id="SSF48452">
    <property type="entry name" value="TPR-like"/>
    <property type="match status" value="1"/>
</dbReference>
<dbReference type="PANTHER" id="PTHR15502">
    <property type="entry name" value="CALCINEURIN-BINDING PROTEIN CABIN 1-RELATED"/>
    <property type="match status" value="1"/>
</dbReference>
<proteinExistence type="inferred from homology"/>
<evidence type="ECO:0000256" key="1">
    <source>
        <dbReference type="ARBA" id="ARBA00004123"/>
    </source>
</evidence>
<comment type="caution">
    <text evidence="5">The sequence shown here is derived from an EMBL/GenBank/DDBJ whole genome shotgun (WGS) entry which is preliminary data.</text>
</comment>
<protein>
    <recommendedName>
        <fullName evidence="7">Histone transcription regulator 3 homolog</fullName>
    </recommendedName>
</protein>
<comment type="subcellular location">
    <subcellularLocation>
        <location evidence="1">Nucleus</location>
    </subcellularLocation>
</comment>
<feature type="compositionally biased region" description="Acidic residues" evidence="4">
    <location>
        <begin position="355"/>
        <end position="369"/>
    </location>
</feature>
<dbReference type="InterPro" id="IPR011990">
    <property type="entry name" value="TPR-like_helical_dom_sf"/>
</dbReference>
<dbReference type="EMBL" id="JAAECE010000003">
    <property type="protein sequence ID" value="KAF1803703.1"/>
    <property type="molecule type" value="Genomic_DNA"/>
</dbReference>
<evidence type="ECO:0000256" key="2">
    <source>
        <dbReference type="ARBA" id="ARBA00007335"/>
    </source>
</evidence>
<dbReference type="GO" id="GO:0031491">
    <property type="term" value="F:nucleosome binding"/>
    <property type="evidence" value="ECO:0007669"/>
    <property type="project" value="TreeGrafter"/>
</dbReference>
<sequence length="1626" mass="185903">MYEELVSNQLKKKPAAASSTTASHTNSNSTTSNDADHVEESPLSTLQFLVFKNYASILKDEYMAEQGQKSAAIAEKARYNYLQAVKIDPTDYSLWYYIGYLSQKLHKLRFARFAYETGFYMSDRKRVLKLPTVRPNDAMRIVNSGKFTVMQWRCLENLCQVLYDIGDYRLCAFYVDLALKRNAHWDAGLQLKQQLSDSSKPPSTDMDDWSTEAMETDRMDNQPITIHLEKSDWTLLIKSLLDQHKRLVYKDAASNNSSKKANGLNDAEAEKSKGDFFISHAIMIHVDDTEEKDEEKETEPVVIEHTPDISSDVEMTDAAHVVPLKRKREHDGDDDSASQTDTTHEKSSPAGERPENEEEDGEDEEEEEAEEKRLSLRASKRQREKIANEESSRLKMLEEEELFTGKVRDFYDKLDRVPQLSPQAPWLNASAESFWEWFDRKISELDSTYCWDIDTQFILDLNTNNSGIVDSLCKLVTAIVSHDVHGAQQQSIMSTEMLELVTDTICQVQVNLIQDIASNAALEQQQRVLIYLRISEYLIDRLIRNTITTLEEMPLTTSTTSKKRTSMSLAKQAKLRSLDSLIEQAGFWSSLVEQSLYATSMDLFLTRTDTATDDLYRIQLRYCALKGKLAQCSNDIESAYAWYDKCRQLLSEKPTVEIDVGSMYDSFITTASIDKKLELLQVGKLFVTAKQKMANNDYHGVIQDLQDIVEPQLSRKEKNPVDSDESIQMASMLAKAYFENHRYLDAWNCYMRMFCCAMKQLISYGEAQSAVAAPSRPSKNEDAEFTSTLARISCILDALIKLVEQQDKQEKNAQHQDWMPRAINQELLDTLSVLLKMSIYYIYRHPDFVPVVNNFNDLPPHTPSKTSRVNGFNDIMAKTWVLHSHLMLHIIENNRESVPENAKVAWAEVLLELHFQLGEREICGSGKSILLQHMRAVFRQLHGPAFRLEFYQCYVCLYGVEHIPIGGVEEHHCVRSHLDQKAAEPLFTLIADEAIEKLQGGLLLKNDLKVVVETVSRLFEELDTKKNIQVRSNKKIIEDYLDSPIQLHASFGTMLRAAIIPTVHIDPKKTDISPVFFKIFYIRGKTIRLQVRNRSKSSNDRSMADLEEAAEELTSHLILNPNDADGWCELGFTYQLLAAEELNWSASNILDHKDQITEYQRKSFHAFARGLYLRDLPLTDAAKNELFFGFGCLVYSIASSPMNMEAFKAARTKTKLLGPDGKLVNAQTQTPSSAAAYKLAMRLFGLAMEHKTADKHEWSAYYMVGKCCDKLDRPPTEVLDWYLQAIRRTKLKNGKHEHVLEPIYNFCSSLVKFLYKGKMEAAAVLEFLHKEQLLQQASTLKQQQDDKDSDVLALFSEYLPADTANAYNAIFKRLVEVRAADSKGLHHRVIYRMAWMYYHVYHQTEEAKSSLLQLFSLKGNSKHHANIWKHGFELPAKHYVFVKKYTLFLIELARECNDAQTLKNLYRKLKKAKQVLMNEKQVFRSAYRAYLEVHLVSLHHAESILERIRHSRLDKLHFEAICSTCVRSVSEDKSLTDPELYALIQDLAELRRLTQGFISVTDSDSDGLDDAIQMCFAVVAFGGEHAQHRLSEGSSEDENNGKTLLETLSTQGKLLMQNITTTSKVA</sequence>
<feature type="region of interest" description="Disordered" evidence="4">
    <location>
        <begin position="286"/>
        <end position="389"/>
    </location>
</feature>
<dbReference type="GO" id="GO:0006325">
    <property type="term" value="P:chromatin organization"/>
    <property type="evidence" value="ECO:0007669"/>
    <property type="project" value="InterPro"/>
</dbReference>
<accession>A0A8H4F4T4</accession>
<feature type="compositionally biased region" description="Low complexity" evidence="4">
    <location>
        <begin position="15"/>
        <end position="33"/>
    </location>
</feature>
<feature type="compositionally biased region" description="Acidic residues" evidence="4">
    <location>
        <begin position="288"/>
        <end position="297"/>
    </location>
</feature>
<dbReference type="GO" id="GO:0000417">
    <property type="term" value="C:HIR complex"/>
    <property type="evidence" value="ECO:0007669"/>
    <property type="project" value="TreeGrafter"/>
</dbReference>
<reference evidence="5 6" key="1">
    <citation type="submission" date="2019-09" db="EMBL/GenBank/DDBJ databases">
        <authorList>
            <consortium name="DOE Joint Genome Institute"/>
            <person name="Mondo S.J."/>
            <person name="Navarro-Mendoza M.I."/>
            <person name="Perez-Arques C."/>
            <person name="Panchal S."/>
            <person name="Nicolas F.E."/>
            <person name="Ganguly P."/>
            <person name="Pangilinan J."/>
            <person name="Grigoriev I."/>
            <person name="Heitman J."/>
            <person name="Sanya K."/>
            <person name="Garre V."/>
        </authorList>
    </citation>
    <scope>NUCLEOTIDE SEQUENCE [LARGE SCALE GENOMIC DNA]</scope>
    <source>
        <strain evidence="5 6">MU402</strain>
    </source>
</reference>
<dbReference type="InterPro" id="IPR033053">
    <property type="entry name" value="Hir3/CABIN1"/>
</dbReference>
<gene>
    <name evidence="5" type="ORF">FB192DRAFT_1470221</name>
</gene>
<evidence type="ECO:0000256" key="4">
    <source>
        <dbReference type="SAM" id="MobiDB-lite"/>
    </source>
</evidence>
<feature type="region of interest" description="Disordered" evidence="4">
    <location>
        <begin position="6"/>
        <end position="38"/>
    </location>
</feature>
<name>A0A8H4F4T4_MUCCL</name>
<dbReference type="Proteomes" id="UP000469890">
    <property type="component" value="Unassembled WGS sequence"/>
</dbReference>
<dbReference type="PANTHER" id="PTHR15502:SF7">
    <property type="entry name" value="CALCINEURIN-BINDING PROTEIN CABIN-1"/>
    <property type="match status" value="1"/>
</dbReference>
<keyword evidence="3" id="KW-0539">Nucleus</keyword>
<evidence type="ECO:0000256" key="3">
    <source>
        <dbReference type="ARBA" id="ARBA00023242"/>
    </source>
</evidence>
<evidence type="ECO:0000313" key="6">
    <source>
        <dbReference type="Proteomes" id="UP000469890"/>
    </source>
</evidence>
<organism evidence="5 6">
    <name type="scientific">Mucor circinelloides f. lusitanicus</name>
    <name type="common">Mucor racemosus var. lusitanicus</name>
    <dbReference type="NCBI Taxonomy" id="29924"/>
    <lineage>
        <taxon>Eukaryota</taxon>
        <taxon>Fungi</taxon>
        <taxon>Fungi incertae sedis</taxon>
        <taxon>Mucoromycota</taxon>
        <taxon>Mucoromycotina</taxon>
        <taxon>Mucoromycetes</taxon>
        <taxon>Mucorales</taxon>
        <taxon>Mucorineae</taxon>
        <taxon>Mucoraceae</taxon>
        <taxon>Mucor</taxon>
    </lineage>
</organism>
<evidence type="ECO:0000313" key="5">
    <source>
        <dbReference type="EMBL" id="KAF1803703.1"/>
    </source>
</evidence>